<gene>
    <name evidence="7" type="ORF">B4U79_13325</name>
    <name evidence="6" type="ORF">B4U79_16312</name>
    <name evidence="5" type="ORF">B4U79_16316</name>
    <name evidence="4" type="ORF">B4U79_16370</name>
</gene>
<dbReference type="PANTHER" id="PTHR38537">
    <property type="entry name" value="JITTERBUG, ISOFORM N"/>
    <property type="match status" value="1"/>
</dbReference>
<dbReference type="InterPro" id="IPR001298">
    <property type="entry name" value="Filamin/ABP280_rpt"/>
</dbReference>
<dbReference type="Pfam" id="PF00630">
    <property type="entry name" value="Filamin"/>
    <property type="match status" value="2"/>
</dbReference>
<feature type="repeat" description="Filamin" evidence="3">
    <location>
        <begin position="9"/>
        <end position="96"/>
    </location>
</feature>
<keyword evidence="8" id="KW-1185">Reference proteome</keyword>
<dbReference type="SMART" id="SM00557">
    <property type="entry name" value="IG_FLMN"/>
    <property type="match status" value="2"/>
</dbReference>
<keyword evidence="2" id="KW-0677">Repeat</keyword>
<evidence type="ECO:0000256" key="2">
    <source>
        <dbReference type="ARBA" id="ARBA00022737"/>
    </source>
</evidence>
<dbReference type="InterPro" id="IPR017868">
    <property type="entry name" value="Filamin/ABP280_repeat-like"/>
</dbReference>
<proteinExistence type="inferred from homology"/>
<name>A0A3S4QMQ3_9ACAR</name>
<evidence type="ECO:0000313" key="4">
    <source>
        <dbReference type="EMBL" id="RWS04863.1"/>
    </source>
</evidence>
<dbReference type="PANTHER" id="PTHR38537:SF8">
    <property type="entry name" value="FILAMIN-A"/>
    <property type="match status" value="1"/>
</dbReference>
<dbReference type="InterPro" id="IPR013783">
    <property type="entry name" value="Ig-like_fold"/>
</dbReference>
<organism evidence="5 8">
    <name type="scientific">Dinothrombium tinctorium</name>
    <dbReference type="NCBI Taxonomy" id="1965070"/>
    <lineage>
        <taxon>Eukaryota</taxon>
        <taxon>Metazoa</taxon>
        <taxon>Ecdysozoa</taxon>
        <taxon>Arthropoda</taxon>
        <taxon>Chelicerata</taxon>
        <taxon>Arachnida</taxon>
        <taxon>Acari</taxon>
        <taxon>Acariformes</taxon>
        <taxon>Trombidiformes</taxon>
        <taxon>Prostigmata</taxon>
        <taxon>Anystina</taxon>
        <taxon>Parasitengona</taxon>
        <taxon>Trombidioidea</taxon>
        <taxon>Trombidiidae</taxon>
        <taxon>Dinothrombium</taxon>
    </lineage>
</organism>
<accession>A0A3S4QMQ3</accession>
<dbReference type="STRING" id="1965070.A0A3S4QMQ3"/>
<dbReference type="Proteomes" id="UP000285301">
    <property type="component" value="Unassembled WGS sequence"/>
</dbReference>
<sequence>MPAVPNIRTEIKVVGDGIVNDIKVGKPASFQVLKSSGGGGVLSFAFEGPNQVEYVTKKLEDGIVEVTYMVKEAGHYEIKVYYQNIHVPGSPFVVHAIGERPKKEIPPELEEKIKKIKVYGKNLEYGKPLALNKVVIDCSESEIDKNELIVSMASPRRRASIINLEDNKDGTFVLTYKPTDPGMYKLNIEVQENHVPGSPFNVNVRGGSIAEYI</sequence>
<comment type="caution">
    <text evidence="5">The sequence shown here is derived from an EMBL/GenBank/DDBJ whole genome shotgun (WGS) entry which is preliminary data.</text>
</comment>
<dbReference type="GO" id="GO:0030036">
    <property type="term" value="P:actin cytoskeleton organization"/>
    <property type="evidence" value="ECO:0007669"/>
    <property type="project" value="InterPro"/>
</dbReference>
<evidence type="ECO:0000256" key="3">
    <source>
        <dbReference type="PROSITE-ProRule" id="PRU00087"/>
    </source>
</evidence>
<evidence type="ECO:0000313" key="8">
    <source>
        <dbReference type="Proteomes" id="UP000285301"/>
    </source>
</evidence>
<reference evidence="5 8" key="1">
    <citation type="journal article" date="2018" name="Gigascience">
        <title>Genomes of trombidid mites reveal novel predicted allergens and laterally-transferred genes associated with secondary metabolism.</title>
        <authorList>
            <person name="Dong X."/>
            <person name="Chaisiri K."/>
            <person name="Xia D."/>
            <person name="Armstrong S.D."/>
            <person name="Fang Y."/>
            <person name="Donnelly M.J."/>
            <person name="Kadowaki T."/>
            <person name="McGarry J.W."/>
            <person name="Darby A.C."/>
            <person name="Makepeace B.L."/>
        </authorList>
    </citation>
    <scope>NUCLEOTIDE SEQUENCE [LARGE SCALE GENOMIC DNA]</scope>
    <source>
        <strain evidence="5">UoL-WK</strain>
    </source>
</reference>
<reference evidence="5" key="2">
    <citation type="submission" date="2018-11" db="EMBL/GenBank/DDBJ databases">
        <title>Trombidioid mite genomics.</title>
        <authorList>
            <person name="Dong X."/>
        </authorList>
    </citation>
    <scope>NUCLEOTIDE SEQUENCE</scope>
    <source>
        <strain evidence="5">UoL-WK</strain>
    </source>
</reference>
<dbReference type="AlphaFoldDB" id="A0A3S4QMQ3"/>
<dbReference type="EMBL" id="NCKU01005215">
    <property type="protein sequence ID" value="RWS04863.1"/>
    <property type="molecule type" value="Genomic_DNA"/>
</dbReference>
<dbReference type="EMBL" id="NCKU01004773">
    <property type="protein sequence ID" value="RWS05462.1"/>
    <property type="molecule type" value="Genomic_DNA"/>
</dbReference>
<dbReference type="Gene3D" id="2.60.40.10">
    <property type="entry name" value="Immunoglobulins"/>
    <property type="match status" value="2"/>
</dbReference>
<dbReference type="InterPro" id="IPR014756">
    <property type="entry name" value="Ig_E-set"/>
</dbReference>
<protein>
    <submittedName>
        <fullName evidence="5">Filamin-C-like protein</fullName>
    </submittedName>
</protein>
<comment type="similarity">
    <text evidence="1">Belongs to the filamin family.</text>
</comment>
<dbReference type="PROSITE" id="PS50194">
    <property type="entry name" value="FILAMIN_REPEAT"/>
    <property type="match status" value="2"/>
</dbReference>
<evidence type="ECO:0000313" key="5">
    <source>
        <dbReference type="EMBL" id="RWS05447.1"/>
    </source>
</evidence>
<evidence type="ECO:0000313" key="6">
    <source>
        <dbReference type="EMBL" id="RWS05462.1"/>
    </source>
</evidence>
<dbReference type="EMBL" id="NCKU01004732">
    <property type="protein sequence ID" value="RWS05508.1"/>
    <property type="molecule type" value="Genomic_DNA"/>
</dbReference>
<evidence type="ECO:0000313" key="7">
    <source>
        <dbReference type="EMBL" id="RWS05508.1"/>
    </source>
</evidence>
<dbReference type="GO" id="GO:0051015">
    <property type="term" value="F:actin filament binding"/>
    <property type="evidence" value="ECO:0007669"/>
    <property type="project" value="InterPro"/>
</dbReference>
<dbReference type="EMBL" id="NCKU01004781">
    <property type="protein sequence ID" value="RWS05447.1"/>
    <property type="molecule type" value="Genomic_DNA"/>
</dbReference>
<dbReference type="InterPro" id="IPR044801">
    <property type="entry name" value="Filamin"/>
</dbReference>
<dbReference type="SUPFAM" id="SSF81296">
    <property type="entry name" value="E set domains"/>
    <property type="match status" value="2"/>
</dbReference>
<feature type="repeat" description="Filamin" evidence="3">
    <location>
        <begin position="108"/>
        <end position="204"/>
    </location>
</feature>
<dbReference type="OrthoDB" id="5334309at2759"/>
<evidence type="ECO:0000256" key="1">
    <source>
        <dbReference type="ARBA" id="ARBA00009238"/>
    </source>
</evidence>